<dbReference type="Proteomes" id="UP000694300">
    <property type="component" value="Unassembled WGS sequence"/>
</dbReference>
<evidence type="ECO:0000259" key="5">
    <source>
        <dbReference type="Pfam" id="PF02771"/>
    </source>
</evidence>
<dbReference type="PANTHER" id="PTHR43884">
    <property type="entry name" value="ACYL-COA DEHYDROGENASE"/>
    <property type="match status" value="1"/>
</dbReference>
<evidence type="ECO:0000313" key="6">
    <source>
        <dbReference type="EMBL" id="MBW0127073.1"/>
    </source>
</evidence>
<dbReference type="Pfam" id="PF00441">
    <property type="entry name" value="Acyl-CoA_dh_1"/>
    <property type="match status" value="1"/>
</dbReference>
<feature type="domain" description="Acyl-CoA dehydrogenase/oxidase N-terminal" evidence="5">
    <location>
        <begin position="20"/>
        <end position="112"/>
    </location>
</feature>
<evidence type="ECO:0000313" key="7">
    <source>
        <dbReference type="Proteomes" id="UP000694300"/>
    </source>
</evidence>
<dbReference type="InterPro" id="IPR009075">
    <property type="entry name" value="AcylCo_DH/oxidase_C"/>
</dbReference>
<evidence type="ECO:0000256" key="3">
    <source>
        <dbReference type="ARBA" id="ARBA00023002"/>
    </source>
</evidence>
<accession>A0ABS6U4B7</accession>
<dbReference type="Pfam" id="PF02771">
    <property type="entry name" value="Acyl-CoA_dh_N"/>
    <property type="match status" value="1"/>
</dbReference>
<keyword evidence="7" id="KW-1185">Reference proteome</keyword>
<reference evidence="6 7" key="1">
    <citation type="submission" date="2020-11" db="EMBL/GenBank/DDBJ databases">
        <title>Pseudonocardia abyssalis sp. nov. and Pseudonocardia oceani sp. nov., description and phylogenomic analysis of two novel actinomycetes isolated from the deep Southern Ocean.</title>
        <authorList>
            <person name="Parra J."/>
        </authorList>
    </citation>
    <scope>NUCLEOTIDE SEQUENCE [LARGE SCALE GENOMIC DNA]</scope>
    <source>
        <strain evidence="7">KRD185</strain>
    </source>
</reference>
<name>A0ABS6U4B7_9PSEU</name>
<evidence type="ECO:0000256" key="2">
    <source>
        <dbReference type="ARBA" id="ARBA00022827"/>
    </source>
</evidence>
<keyword evidence="2" id="KW-0274">FAD</keyword>
<proteinExistence type="predicted"/>
<keyword evidence="1" id="KW-0285">Flavoprotein</keyword>
<evidence type="ECO:0000259" key="4">
    <source>
        <dbReference type="Pfam" id="PF00441"/>
    </source>
</evidence>
<dbReference type="PANTHER" id="PTHR43884:SF20">
    <property type="entry name" value="ACYL-COA DEHYDROGENASE FADE28"/>
    <property type="match status" value="1"/>
</dbReference>
<dbReference type="InterPro" id="IPR013786">
    <property type="entry name" value="AcylCoA_DH/ox_N"/>
</dbReference>
<keyword evidence="3" id="KW-0560">Oxidoreductase</keyword>
<dbReference type="RefSeq" id="WP_218595350.1">
    <property type="nucleotide sequence ID" value="NZ_JADQDE010000119.1"/>
</dbReference>
<evidence type="ECO:0000256" key="1">
    <source>
        <dbReference type="ARBA" id="ARBA00022630"/>
    </source>
</evidence>
<gene>
    <name evidence="6" type="ORF">I4I82_05195</name>
</gene>
<sequence length="391" mass="40348">MTALGALPADDVSGIEDLADVVRSVVPRDVVRARADGALDRDLWRRFGELGWLGLTVPEVDGGAGGDERAAAAVARELGAAGRAEPFAASGVIVPACLAGATGPASRELLERAMAGDVLVSPAWQDERGGLAQDVSSIAIDRLPVTARPAGDHLVLSGRAHWVPTAAADVFLVAALAGAEPVLAQVDRGAPGLRHEPLRMADGSSAATLHFDDLLLPAESVLSRGDDVVTVLAAAVDAGVVVTAAELLGATGRMLELTLDYLRDRRQFGRQIGSFQALQHKAVDMWVQLQLSEFAVDDALRTRATPGVGPAARTLAASSAKARTSAAALAVGAAAIQLHGAIGFTEEYELAHHVNRALVLASWLGNASAHARRYGHLTPSGTAGVGSEDGR</sequence>
<organism evidence="6 7">
    <name type="scientific">Pseudonocardia oceani</name>
    <dbReference type="NCBI Taxonomy" id="2792013"/>
    <lineage>
        <taxon>Bacteria</taxon>
        <taxon>Bacillati</taxon>
        <taxon>Actinomycetota</taxon>
        <taxon>Actinomycetes</taxon>
        <taxon>Pseudonocardiales</taxon>
        <taxon>Pseudonocardiaceae</taxon>
        <taxon>Pseudonocardia</taxon>
    </lineage>
</organism>
<dbReference type="EMBL" id="JADQDF010000001">
    <property type="protein sequence ID" value="MBW0127073.1"/>
    <property type="molecule type" value="Genomic_DNA"/>
</dbReference>
<protein>
    <submittedName>
        <fullName evidence="6">Acyl-CoA dehydrogenase</fullName>
    </submittedName>
</protein>
<comment type="caution">
    <text evidence="6">The sequence shown here is derived from an EMBL/GenBank/DDBJ whole genome shotgun (WGS) entry which is preliminary data.</text>
</comment>
<feature type="domain" description="Acyl-CoA dehydrogenase/oxidase C-terminal" evidence="4">
    <location>
        <begin position="239"/>
        <end position="367"/>
    </location>
</feature>
<dbReference type="CDD" id="cd00567">
    <property type="entry name" value="ACAD"/>
    <property type="match status" value="1"/>
</dbReference>